<dbReference type="EMBL" id="AM235768">
    <property type="protein sequence ID" value="CAM96282.1"/>
    <property type="molecule type" value="Genomic_DNA"/>
</dbReference>
<protein>
    <submittedName>
        <fullName evidence="1">Uncharacterized protein</fullName>
    </submittedName>
</protein>
<name>A4V6X1_PSEFS</name>
<dbReference type="RefSeq" id="WP_011923058.1">
    <property type="nucleotide sequence ID" value="NC_009444.1"/>
</dbReference>
<sequence length="104" mass="11223">MDNSTVAKKACALPPELVAKLGLIPDSVMADLVKALQLHGLNFAMLKPAELEVFDFFRQQGRKYGVAASVVSDADPAELENATSQQHQDEILRRANSSVSVVLS</sequence>
<proteinExistence type="predicted"/>
<accession>A4V6X1</accession>
<evidence type="ECO:0000313" key="1">
    <source>
        <dbReference type="EMBL" id="CAM96282.1"/>
    </source>
</evidence>
<reference evidence="1 2" key="1">
    <citation type="journal article" date="2007" name="ISME J.">
        <title>Sequence-based analysis of pQBR103; a representative of a unique, transfer-proficient mega plasmid resident in the microbial community of sugar beet.</title>
        <authorList>
            <person name="Tett A."/>
            <person name="Spiers A.J."/>
            <person name="Crossman L.C."/>
            <person name="Ager D."/>
            <person name="Ciric L."/>
            <person name="Dow J.M."/>
            <person name="Fry J.C."/>
            <person name="Harris D."/>
            <person name="Lilley A."/>
            <person name="Oliver A."/>
            <person name="Parkhill J."/>
            <person name="Quail M.A."/>
            <person name="Rainey P.B."/>
            <person name="Saunders N.J."/>
            <person name="Seeger K."/>
            <person name="Snyder L.A.S."/>
            <person name="Squares R."/>
            <person name="Thomas C.M."/>
            <person name="Turner S.L."/>
            <person name="Zhang X.-X."/>
            <person name="Field D."/>
            <person name="Bailey M.J."/>
        </authorList>
    </citation>
    <scope>NUCLEOTIDE SEQUENCE [LARGE SCALE GENOMIC DNA]</scope>
    <source>
        <strain evidence="1 2">SBW25</strain>
    </source>
</reference>
<dbReference type="Proteomes" id="UP000002332">
    <property type="component" value="Plasmid pQBR103"/>
</dbReference>
<dbReference type="AlphaFoldDB" id="A4V6X1"/>
<organism evidence="1 2">
    <name type="scientific">Pseudomonas fluorescens (strain SBW25)</name>
    <dbReference type="NCBI Taxonomy" id="216595"/>
    <lineage>
        <taxon>Bacteria</taxon>
        <taxon>Pseudomonadati</taxon>
        <taxon>Pseudomonadota</taxon>
        <taxon>Gammaproteobacteria</taxon>
        <taxon>Pseudomonadales</taxon>
        <taxon>Pseudomonadaceae</taxon>
        <taxon>Pseudomonas</taxon>
    </lineage>
</organism>
<keyword evidence="1" id="KW-0614">Plasmid</keyword>
<evidence type="ECO:0000313" key="2">
    <source>
        <dbReference type="Proteomes" id="UP000002332"/>
    </source>
</evidence>
<gene>
    <name evidence="1" type="ordered locus">pQBR0250</name>
</gene>
<geneLocation type="plasmid" evidence="1 2">
    <name>pQBR103</name>
</geneLocation>